<comment type="similarity">
    <text evidence="11">Belongs to the cytochrome P450 family.</text>
</comment>
<dbReference type="InterPro" id="IPR018221">
    <property type="entry name" value="Glyco_hydro_9_His_AS"/>
</dbReference>
<keyword evidence="5 9" id="KW-0119">Carbohydrate metabolism</keyword>
<dbReference type="Pfam" id="PF00759">
    <property type="entry name" value="Glyco_hydro_9"/>
    <property type="match status" value="1"/>
</dbReference>
<dbReference type="InterPro" id="IPR017972">
    <property type="entry name" value="Cyt_P450_CS"/>
</dbReference>
<keyword evidence="8 11" id="KW-0479">Metal-binding</keyword>
<keyword evidence="11" id="KW-0503">Monooxygenase</keyword>
<dbReference type="EMBL" id="CP144753">
    <property type="protein sequence ID" value="WVZ95415.1"/>
    <property type="molecule type" value="Genomic_DNA"/>
</dbReference>
<evidence type="ECO:0000256" key="7">
    <source>
        <dbReference type="ARBA" id="ARBA00023326"/>
    </source>
</evidence>
<evidence type="ECO:0000256" key="5">
    <source>
        <dbReference type="ARBA" id="ARBA00023277"/>
    </source>
</evidence>
<dbReference type="InterPro" id="IPR012341">
    <property type="entry name" value="6hp_glycosidase-like_sf"/>
</dbReference>
<dbReference type="GO" id="GO:0030245">
    <property type="term" value="P:cellulose catabolic process"/>
    <property type="evidence" value="ECO:0007669"/>
    <property type="project" value="UniProtKB-KW"/>
</dbReference>
<dbReference type="PROSITE" id="PS00086">
    <property type="entry name" value="CYTOCHROME_P450"/>
    <property type="match status" value="1"/>
</dbReference>
<dbReference type="GO" id="GO:0005506">
    <property type="term" value="F:iron ion binding"/>
    <property type="evidence" value="ECO:0007669"/>
    <property type="project" value="InterPro"/>
</dbReference>
<dbReference type="GO" id="GO:0020037">
    <property type="term" value="F:heme binding"/>
    <property type="evidence" value="ECO:0007669"/>
    <property type="project" value="InterPro"/>
</dbReference>
<evidence type="ECO:0000313" key="15">
    <source>
        <dbReference type="Proteomes" id="UP001341281"/>
    </source>
</evidence>
<dbReference type="Gene3D" id="1.50.10.10">
    <property type="match status" value="1"/>
</dbReference>
<proteinExistence type="inferred from homology"/>
<evidence type="ECO:0000256" key="12">
    <source>
        <dbReference type="RuleBase" id="RU361166"/>
    </source>
</evidence>
<dbReference type="InterPro" id="IPR001701">
    <property type="entry name" value="Glyco_hydro_9"/>
</dbReference>
<keyword evidence="8 11" id="KW-0408">Iron</keyword>
<evidence type="ECO:0000256" key="2">
    <source>
        <dbReference type="ARBA" id="ARBA00007072"/>
    </source>
</evidence>
<dbReference type="Pfam" id="PF00067">
    <property type="entry name" value="p450"/>
    <property type="match status" value="1"/>
</dbReference>
<feature type="active site" evidence="10">
    <location>
        <position position="449"/>
    </location>
</feature>
<evidence type="ECO:0000256" key="6">
    <source>
        <dbReference type="ARBA" id="ARBA00023295"/>
    </source>
</evidence>
<dbReference type="InterPro" id="IPR033126">
    <property type="entry name" value="Glyco_hydro_9_Asp/Glu_AS"/>
</dbReference>
<name>A0AAQ3UNE5_PASNO</name>
<evidence type="ECO:0000256" key="9">
    <source>
        <dbReference type="PROSITE-ProRule" id="PRU10059"/>
    </source>
</evidence>
<evidence type="ECO:0000256" key="1">
    <source>
        <dbReference type="ARBA" id="ARBA00000966"/>
    </source>
</evidence>
<comment type="cofactor">
    <cofactor evidence="8">
        <name>heme</name>
        <dbReference type="ChEBI" id="CHEBI:30413"/>
    </cofactor>
</comment>
<keyword evidence="15" id="KW-1185">Reference proteome</keyword>
<feature type="active site" evidence="9">
    <location>
        <position position="398"/>
    </location>
</feature>
<keyword evidence="4 12" id="KW-0136">Cellulose degradation</keyword>
<dbReference type="PROSITE" id="PS00698">
    <property type="entry name" value="GH9_3"/>
    <property type="match status" value="1"/>
</dbReference>
<comment type="similarity">
    <text evidence="2 9 12">Belongs to the glycosyl hydrolase 9 (cellulase E) family.</text>
</comment>
<evidence type="ECO:0000256" key="8">
    <source>
        <dbReference type="PIRSR" id="PIRSR602401-1"/>
    </source>
</evidence>
<dbReference type="InterPro" id="IPR002401">
    <property type="entry name" value="Cyt_P450_E_grp-I"/>
</dbReference>
<reference evidence="14 15" key="1">
    <citation type="submission" date="2024-02" db="EMBL/GenBank/DDBJ databases">
        <title>High-quality chromosome-scale genome assembly of Pensacola bahiagrass (Paspalum notatum Flugge var. saurae).</title>
        <authorList>
            <person name="Vega J.M."/>
            <person name="Podio M."/>
            <person name="Orjuela J."/>
            <person name="Siena L.A."/>
            <person name="Pessino S.C."/>
            <person name="Combes M.C."/>
            <person name="Mariac C."/>
            <person name="Albertini E."/>
            <person name="Pupilli F."/>
            <person name="Ortiz J.P.A."/>
            <person name="Leblanc O."/>
        </authorList>
    </citation>
    <scope>NUCLEOTIDE SEQUENCE [LARGE SCALE GENOMIC DNA]</scope>
    <source>
        <strain evidence="14">R1</strain>
        <tissue evidence="14">Leaf</tissue>
    </source>
</reference>
<feature type="active site" evidence="10">
    <location>
        <position position="458"/>
    </location>
</feature>
<feature type="domain" description="Glycoside hydrolase family 9" evidence="13">
    <location>
        <begin position="211"/>
        <end position="471"/>
    </location>
</feature>
<evidence type="ECO:0000313" key="14">
    <source>
        <dbReference type="EMBL" id="WVZ95415.1"/>
    </source>
</evidence>
<dbReference type="PRINTS" id="PR00463">
    <property type="entry name" value="EP450I"/>
</dbReference>
<feature type="binding site" description="axial binding residue" evidence="8">
    <location>
        <position position="165"/>
    </location>
    <ligand>
        <name>heme</name>
        <dbReference type="ChEBI" id="CHEBI:30413"/>
    </ligand>
    <ligandPart>
        <name>Fe</name>
        <dbReference type="ChEBI" id="CHEBI:18248"/>
    </ligandPart>
</feature>
<keyword evidence="8 11" id="KW-0349">Heme</keyword>
<dbReference type="InterPro" id="IPR008928">
    <property type="entry name" value="6-hairpin_glycosidase_sf"/>
</dbReference>
<keyword evidence="7 9" id="KW-0624">Polysaccharide degradation</keyword>
<dbReference type="GO" id="GO:0016705">
    <property type="term" value="F:oxidoreductase activity, acting on paired donors, with incorporation or reduction of molecular oxygen"/>
    <property type="evidence" value="ECO:0007669"/>
    <property type="project" value="InterPro"/>
</dbReference>
<evidence type="ECO:0000256" key="4">
    <source>
        <dbReference type="ARBA" id="ARBA00023001"/>
    </source>
</evidence>
<dbReference type="SUPFAM" id="SSF48208">
    <property type="entry name" value="Six-hairpin glycosidases"/>
    <property type="match status" value="1"/>
</dbReference>
<keyword evidence="11" id="KW-0560">Oxidoreductase</keyword>
<evidence type="ECO:0000256" key="11">
    <source>
        <dbReference type="RuleBase" id="RU000461"/>
    </source>
</evidence>
<accession>A0AAQ3UNE5</accession>
<sequence length="483" mass="52227">MDESSLSLQETNPEEYTDAMIQGIVMGGTDTSTLTTEWAMALLLQHPEAMQKARAEIDAHVGTARLVEESDIANLPYLQCVVKETFRLFPVGPILPAHEAMEDCTVGGFHVPRGTMVLVNIWAIQRDPKVWDAPDEFRPERFLVGGAVTTVTAPILTFGSGRRRCPGENLGVRLVSVALAALVQCFEWDVSEGCAIDMAEGAAWLHRLRCYPFYCSYSGYQDELLWAAAWLHRASRGNGTFLSYVRANGLQLGAGDDDFSFSWDDKRAGAKVLLARGFLRRRLAGLELYKAHSDSYICALVPGTATFQPSQYTPGGLISRGGGGGSGMQYVTTATFLLLAYAKYLRSSGTCAVCGGRDVAPAELVALAKRQVDYVLGKNPAATSYMVGFGARFPRRLHHRGASMPSVRAHPARIGCDQGFAYLHSGEDDPNVLVGAVVGGPDARDGFVDDRDSYGQTEPATYINAPLVGALAFFAGTAKQGKY</sequence>
<comment type="catalytic activity">
    <reaction evidence="1 12">
        <text>Endohydrolysis of (1-&gt;4)-beta-D-glucosidic linkages in cellulose, lichenin and cereal beta-D-glucans.</text>
        <dbReference type="EC" id="3.2.1.4"/>
    </reaction>
</comment>
<dbReference type="GO" id="GO:0008810">
    <property type="term" value="F:cellulase activity"/>
    <property type="evidence" value="ECO:0007669"/>
    <property type="project" value="UniProtKB-EC"/>
</dbReference>
<dbReference type="GO" id="GO:0004497">
    <property type="term" value="F:monooxygenase activity"/>
    <property type="evidence" value="ECO:0007669"/>
    <property type="project" value="UniProtKB-KW"/>
</dbReference>
<organism evidence="14 15">
    <name type="scientific">Paspalum notatum var. saurae</name>
    <dbReference type="NCBI Taxonomy" id="547442"/>
    <lineage>
        <taxon>Eukaryota</taxon>
        <taxon>Viridiplantae</taxon>
        <taxon>Streptophyta</taxon>
        <taxon>Embryophyta</taxon>
        <taxon>Tracheophyta</taxon>
        <taxon>Spermatophyta</taxon>
        <taxon>Magnoliopsida</taxon>
        <taxon>Liliopsida</taxon>
        <taxon>Poales</taxon>
        <taxon>Poaceae</taxon>
        <taxon>PACMAD clade</taxon>
        <taxon>Panicoideae</taxon>
        <taxon>Andropogonodae</taxon>
        <taxon>Paspaleae</taxon>
        <taxon>Paspalinae</taxon>
        <taxon>Paspalum</taxon>
    </lineage>
</organism>
<evidence type="ECO:0000259" key="13">
    <source>
        <dbReference type="Pfam" id="PF00759"/>
    </source>
</evidence>
<gene>
    <name evidence="14" type="ORF">U9M48_041183</name>
</gene>
<dbReference type="Proteomes" id="UP001341281">
    <property type="component" value="Chromosome 09"/>
</dbReference>
<dbReference type="PROSITE" id="PS00592">
    <property type="entry name" value="GH9_2"/>
    <property type="match status" value="1"/>
</dbReference>
<keyword evidence="3 9" id="KW-0378">Hydrolase</keyword>
<evidence type="ECO:0000256" key="3">
    <source>
        <dbReference type="ARBA" id="ARBA00022801"/>
    </source>
</evidence>
<dbReference type="AlphaFoldDB" id="A0AAQ3UNE5"/>
<dbReference type="InterPro" id="IPR036396">
    <property type="entry name" value="Cyt_P450_sf"/>
</dbReference>
<dbReference type="PRINTS" id="PR00385">
    <property type="entry name" value="P450"/>
</dbReference>
<dbReference type="EC" id="3.2.1.4" evidence="12"/>
<dbReference type="SUPFAM" id="SSF48264">
    <property type="entry name" value="Cytochrome P450"/>
    <property type="match status" value="1"/>
</dbReference>
<dbReference type="InterPro" id="IPR001128">
    <property type="entry name" value="Cyt_P450"/>
</dbReference>
<evidence type="ECO:0000256" key="10">
    <source>
        <dbReference type="PROSITE-ProRule" id="PRU10060"/>
    </source>
</evidence>
<dbReference type="PANTHER" id="PTHR22298">
    <property type="entry name" value="ENDO-1,4-BETA-GLUCANASE"/>
    <property type="match status" value="1"/>
</dbReference>
<keyword evidence="6 9" id="KW-0326">Glycosidase</keyword>
<protein>
    <recommendedName>
        <fullName evidence="12">Endoglucanase</fullName>
        <ecNumber evidence="12">3.2.1.4</ecNumber>
    </recommendedName>
</protein>
<dbReference type="Gene3D" id="1.10.630.10">
    <property type="entry name" value="Cytochrome P450"/>
    <property type="match status" value="1"/>
</dbReference>